<protein>
    <submittedName>
        <fullName evidence="2">Uncharacterized protein</fullName>
    </submittedName>
</protein>
<dbReference type="EMBL" id="OOFM01000005">
    <property type="protein sequence ID" value="SPL66091.1"/>
    <property type="molecule type" value="Genomic_DNA"/>
</dbReference>
<accession>A0A2P9HPR7</accession>
<feature type="region of interest" description="Disordered" evidence="1">
    <location>
        <begin position="35"/>
        <end position="61"/>
    </location>
</feature>
<evidence type="ECO:0000313" key="3">
    <source>
        <dbReference type="Proteomes" id="UP000246073"/>
    </source>
</evidence>
<evidence type="ECO:0000256" key="1">
    <source>
        <dbReference type="SAM" id="MobiDB-lite"/>
    </source>
</evidence>
<evidence type="ECO:0000313" key="2">
    <source>
        <dbReference type="EMBL" id="SPL66091.1"/>
    </source>
</evidence>
<reference evidence="3" key="1">
    <citation type="submission" date="2017-12" db="EMBL/GenBank/DDBJ databases">
        <authorList>
            <person name="Diaz M."/>
        </authorList>
    </citation>
    <scope>NUCLEOTIDE SEQUENCE [LARGE SCALE GENOMIC DNA]</scope>
    <source>
        <strain evidence="3">FI11154</strain>
    </source>
</reference>
<proteinExistence type="predicted"/>
<dbReference type="AlphaFoldDB" id="A0A2P9HPR7"/>
<sequence>MLTTTLQTLLNLPIRRTVPVASRDAAGFPNAIAHRRKPSFKAQPKKDNAVNLAAYPSSKLR</sequence>
<organism evidence="2 3">
    <name type="scientific">Ochrobactrum soli</name>
    <dbReference type="NCBI Taxonomy" id="2448455"/>
    <lineage>
        <taxon>Bacteria</taxon>
        <taxon>Pseudomonadati</taxon>
        <taxon>Pseudomonadota</taxon>
        <taxon>Alphaproteobacteria</taxon>
        <taxon>Hyphomicrobiales</taxon>
        <taxon>Brucellaceae</taxon>
        <taxon>Brucella/Ochrobactrum group</taxon>
        <taxon>Ochrobactrum</taxon>
    </lineage>
</organism>
<dbReference type="Proteomes" id="UP000246073">
    <property type="component" value="Unassembled WGS sequence"/>
</dbReference>
<name>A0A2P9HPR7_9HYPH</name>
<gene>
    <name evidence="2" type="ORF">OHAE_1958</name>
</gene>